<dbReference type="STRING" id="1869.MB27_06540"/>
<evidence type="ECO:0000259" key="2">
    <source>
        <dbReference type="Pfam" id="PF03476"/>
    </source>
</evidence>
<dbReference type="Proteomes" id="UP000054537">
    <property type="component" value="Unassembled WGS sequence"/>
</dbReference>
<protein>
    <recommendedName>
        <fullName evidence="2">Molybdenum cofactor sulfurase middle domain-containing protein</fullName>
    </recommendedName>
</protein>
<dbReference type="SUPFAM" id="SSF141673">
    <property type="entry name" value="MOSC N-terminal domain-like"/>
    <property type="match status" value="1"/>
</dbReference>
<feature type="compositionally biased region" description="Pro residues" evidence="1">
    <location>
        <begin position="57"/>
        <end position="68"/>
    </location>
</feature>
<feature type="domain" description="Molybdenum cofactor sulfurase middle" evidence="2">
    <location>
        <begin position="2"/>
        <end position="48"/>
    </location>
</feature>
<organism evidence="3 4">
    <name type="scientific">Actinoplanes utahensis</name>
    <dbReference type="NCBI Taxonomy" id="1869"/>
    <lineage>
        <taxon>Bacteria</taxon>
        <taxon>Bacillati</taxon>
        <taxon>Actinomycetota</taxon>
        <taxon>Actinomycetes</taxon>
        <taxon>Micromonosporales</taxon>
        <taxon>Micromonosporaceae</taxon>
        <taxon>Actinoplanes</taxon>
    </lineage>
</organism>
<reference evidence="3 4" key="1">
    <citation type="submission" date="2014-10" db="EMBL/GenBank/DDBJ databases">
        <title>Draft genome sequence of Actinoplanes utahensis NRRL 12052.</title>
        <authorList>
            <person name="Velasco-Bucheli B."/>
            <person name="del Cerro C."/>
            <person name="Hormigo D."/>
            <person name="Garcia J.L."/>
            <person name="Acebal C."/>
            <person name="Arroyo M."/>
            <person name="de la Mata I."/>
        </authorList>
    </citation>
    <scope>NUCLEOTIDE SEQUENCE [LARGE SCALE GENOMIC DNA]</scope>
    <source>
        <strain evidence="3 4">NRRL 12052</strain>
    </source>
</reference>
<gene>
    <name evidence="3" type="ORF">MB27_06540</name>
</gene>
<dbReference type="RefSeq" id="WP_043523211.1">
    <property type="nucleotide sequence ID" value="NZ_BAABKU010000004.1"/>
</dbReference>
<dbReference type="Pfam" id="PF03476">
    <property type="entry name" value="MOSC_N"/>
    <property type="match status" value="1"/>
</dbReference>
<evidence type="ECO:0000313" key="3">
    <source>
        <dbReference type="EMBL" id="KHD78125.1"/>
    </source>
</evidence>
<dbReference type="eggNOG" id="COG3217">
    <property type="taxonomic scope" value="Bacteria"/>
</dbReference>
<dbReference type="InterPro" id="IPR005303">
    <property type="entry name" value="MOCOS_middle"/>
</dbReference>
<evidence type="ECO:0000256" key="1">
    <source>
        <dbReference type="SAM" id="MobiDB-lite"/>
    </source>
</evidence>
<feature type="region of interest" description="Disordered" evidence="1">
    <location>
        <begin position="40"/>
        <end position="96"/>
    </location>
</feature>
<comment type="caution">
    <text evidence="3">The sequence shown here is derived from an EMBL/GenBank/DDBJ whole genome shotgun (WGS) entry which is preliminary data.</text>
</comment>
<name>A0A0A6UPQ3_ACTUT</name>
<evidence type="ECO:0000313" key="4">
    <source>
        <dbReference type="Proteomes" id="UP000054537"/>
    </source>
</evidence>
<sequence length="96" mass="10277">MQITEIRRYPVKSMLGEQIPAAVLGARGLTGDRLWAVRDADGKFGSGKNTRRFRRIPSPPATPAPGSIPPRLTAEPLPSPGSVPPVPCLKSHLSRA</sequence>
<proteinExistence type="predicted"/>
<dbReference type="OrthoDB" id="9793178at2"/>
<accession>A0A0A6UPQ3</accession>
<keyword evidence="4" id="KW-1185">Reference proteome</keyword>
<feature type="compositionally biased region" description="Pro residues" evidence="1">
    <location>
        <begin position="77"/>
        <end position="87"/>
    </location>
</feature>
<dbReference type="AlphaFoldDB" id="A0A0A6UPQ3"/>
<dbReference type="EMBL" id="JRTT01000006">
    <property type="protein sequence ID" value="KHD78125.1"/>
    <property type="molecule type" value="Genomic_DNA"/>
</dbReference>